<sequence>MKLRDVYNVLSNKETRRFYEYWTLAQEIASKKAEKLKMKLKNPYEVELKNFKSVPDMVDRLSGSNMALI</sequence>
<organism evidence="1 2">
    <name type="scientific">Kingdonia uniflora</name>
    <dbReference type="NCBI Taxonomy" id="39325"/>
    <lineage>
        <taxon>Eukaryota</taxon>
        <taxon>Viridiplantae</taxon>
        <taxon>Streptophyta</taxon>
        <taxon>Embryophyta</taxon>
        <taxon>Tracheophyta</taxon>
        <taxon>Spermatophyta</taxon>
        <taxon>Magnoliopsida</taxon>
        <taxon>Ranunculales</taxon>
        <taxon>Circaeasteraceae</taxon>
        <taxon>Kingdonia</taxon>
    </lineage>
</organism>
<proteinExistence type="predicted"/>
<dbReference type="Proteomes" id="UP000541444">
    <property type="component" value="Unassembled WGS sequence"/>
</dbReference>
<dbReference type="PANTHER" id="PTHR45283:SF1">
    <property type="entry name" value="NAD(P)H-QUINONE OXIDOREDUCTASE SUBUNIT T, CHLOROPLASTIC"/>
    <property type="match status" value="1"/>
</dbReference>
<gene>
    <name evidence="1" type="ORF">GIB67_032655</name>
</gene>
<accession>A0A7J7P9R8</accession>
<evidence type="ECO:0000313" key="1">
    <source>
        <dbReference type="EMBL" id="KAF6176032.1"/>
    </source>
</evidence>
<reference evidence="1 2" key="1">
    <citation type="journal article" date="2020" name="IScience">
        <title>Genome Sequencing of the Endangered Kingdonia uniflora (Circaeasteraceae, Ranunculales) Reveals Potential Mechanisms of Evolutionary Specialization.</title>
        <authorList>
            <person name="Sun Y."/>
            <person name="Deng T."/>
            <person name="Zhang A."/>
            <person name="Moore M.J."/>
            <person name="Landis J.B."/>
            <person name="Lin N."/>
            <person name="Zhang H."/>
            <person name="Zhang X."/>
            <person name="Huang J."/>
            <person name="Zhang X."/>
            <person name="Sun H."/>
            <person name="Wang H."/>
        </authorList>
    </citation>
    <scope>NUCLEOTIDE SEQUENCE [LARGE SCALE GENOMIC DNA]</scope>
    <source>
        <strain evidence="1">TB1705</strain>
        <tissue evidence="1">Leaf</tissue>
    </source>
</reference>
<dbReference type="OrthoDB" id="445556at2759"/>
<dbReference type="AlphaFoldDB" id="A0A7J7P9R8"/>
<dbReference type="PANTHER" id="PTHR45283">
    <property type="entry name" value="NAD(P)H-QUINONE OXIDOREDUCTASE SUBUNIT T, CHLOROPLASTIC"/>
    <property type="match status" value="1"/>
</dbReference>
<protein>
    <submittedName>
        <fullName evidence="1">Uncharacterized protein</fullName>
    </submittedName>
</protein>
<comment type="caution">
    <text evidence="1">The sequence shown here is derived from an EMBL/GenBank/DDBJ whole genome shotgun (WGS) entry which is preliminary data.</text>
</comment>
<evidence type="ECO:0000313" key="2">
    <source>
        <dbReference type="Proteomes" id="UP000541444"/>
    </source>
</evidence>
<dbReference type="EMBL" id="JACGCM010000129">
    <property type="protein sequence ID" value="KAF6176032.1"/>
    <property type="molecule type" value="Genomic_DNA"/>
</dbReference>
<dbReference type="InterPro" id="IPR044618">
    <property type="entry name" value="NdhT-like"/>
</dbReference>
<name>A0A7J7P9R8_9MAGN</name>
<keyword evidence="2" id="KW-1185">Reference proteome</keyword>